<reference evidence="3" key="1">
    <citation type="journal article" date="2019" name="Int. J. Syst. Evol. Microbiol.">
        <title>The Global Catalogue of Microorganisms (GCM) 10K type strain sequencing project: providing services to taxonomists for standard genome sequencing and annotation.</title>
        <authorList>
            <consortium name="The Broad Institute Genomics Platform"/>
            <consortium name="The Broad Institute Genome Sequencing Center for Infectious Disease"/>
            <person name="Wu L."/>
            <person name="Ma J."/>
        </authorList>
    </citation>
    <scope>NUCLEOTIDE SEQUENCE [LARGE SCALE GENOMIC DNA]</scope>
    <source>
        <strain evidence="3">CGMCC 1.3240</strain>
    </source>
</reference>
<evidence type="ECO:0000313" key="2">
    <source>
        <dbReference type="EMBL" id="MFC5647572.1"/>
    </source>
</evidence>
<evidence type="ECO:0000313" key="3">
    <source>
        <dbReference type="Proteomes" id="UP001596047"/>
    </source>
</evidence>
<proteinExistence type="predicted"/>
<dbReference type="Proteomes" id="UP001596047">
    <property type="component" value="Unassembled WGS sequence"/>
</dbReference>
<dbReference type="PROSITE" id="PS51257">
    <property type="entry name" value="PROKAR_LIPOPROTEIN"/>
    <property type="match status" value="1"/>
</dbReference>
<dbReference type="Pfam" id="PF26353">
    <property type="entry name" value="YhfM"/>
    <property type="match status" value="1"/>
</dbReference>
<sequence>MLHFLIKDRRLLSASLFLMLCFILLLTAGCSSSNNRSYETWGSKHDSNSEKVQAMWIKDNSNNSSKVYASNQAQEALSAFEGGLYQMGQLDIKPSDYTITMKQDGGDVTFSLWIKGTGGMFTDSSDDSGYYQFTTEGEDSVREIMEQAGFPISRQ</sequence>
<keyword evidence="3" id="KW-1185">Reference proteome</keyword>
<evidence type="ECO:0000259" key="1">
    <source>
        <dbReference type="Pfam" id="PF26353"/>
    </source>
</evidence>
<gene>
    <name evidence="2" type="ORF">ACFPYJ_00210</name>
</gene>
<name>A0ABW0VP99_9BACL</name>
<dbReference type="EMBL" id="JBHSOW010000002">
    <property type="protein sequence ID" value="MFC5647572.1"/>
    <property type="molecule type" value="Genomic_DNA"/>
</dbReference>
<feature type="domain" description="YhfM-like" evidence="1">
    <location>
        <begin position="52"/>
        <end position="147"/>
    </location>
</feature>
<accession>A0ABW0VP99</accession>
<protein>
    <recommendedName>
        <fullName evidence="1">YhfM-like domain-containing protein</fullName>
    </recommendedName>
</protein>
<comment type="caution">
    <text evidence="2">The sequence shown here is derived from an EMBL/GenBank/DDBJ whole genome shotgun (WGS) entry which is preliminary data.</text>
</comment>
<dbReference type="InterPro" id="IPR058780">
    <property type="entry name" value="YhfM-like_dom"/>
</dbReference>
<organism evidence="2 3">
    <name type="scientific">Paenibacillus solisilvae</name>
    <dbReference type="NCBI Taxonomy" id="2486751"/>
    <lineage>
        <taxon>Bacteria</taxon>
        <taxon>Bacillati</taxon>
        <taxon>Bacillota</taxon>
        <taxon>Bacilli</taxon>
        <taxon>Bacillales</taxon>
        <taxon>Paenibacillaceae</taxon>
        <taxon>Paenibacillus</taxon>
    </lineage>
</organism>
<dbReference type="RefSeq" id="WP_379186012.1">
    <property type="nucleotide sequence ID" value="NZ_JBHSOW010000002.1"/>
</dbReference>